<dbReference type="InterPro" id="IPR055170">
    <property type="entry name" value="GFO_IDH_MocA-like_dom"/>
</dbReference>
<dbReference type="RefSeq" id="WP_119358230.1">
    <property type="nucleotide sequence ID" value="NZ_BJXM01000028.1"/>
</dbReference>
<proteinExistence type="inferred from homology"/>
<evidence type="ECO:0000256" key="2">
    <source>
        <dbReference type="ARBA" id="ARBA00023002"/>
    </source>
</evidence>
<name>A0A399F8U3_9DEIN</name>
<evidence type="ECO:0000313" key="5">
    <source>
        <dbReference type="EMBL" id="RIH91322.1"/>
    </source>
</evidence>
<keyword evidence="6" id="KW-1185">Reference proteome</keyword>
<dbReference type="Proteomes" id="UP000266178">
    <property type="component" value="Unassembled WGS sequence"/>
</dbReference>
<dbReference type="Pfam" id="PF01408">
    <property type="entry name" value="GFO_IDH_MocA"/>
    <property type="match status" value="1"/>
</dbReference>
<dbReference type="EMBL" id="QWLB01000047">
    <property type="protein sequence ID" value="RIH91322.1"/>
    <property type="molecule type" value="Genomic_DNA"/>
</dbReference>
<dbReference type="PANTHER" id="PTHR22604">
    <property type="entry name" value="OXIDOREDUCTASES"/>
    <property type="match status" value="1"/>
</dbReference>
<evidence type="ECO:0000256" key="1">
    <source>
        <dbReference type="ARBA" id="ARBA00010928"/>
    </source>
</evidence>
<dbReference type="Gene3D" id="3.30.360.10">
    <property type="entry name" value="Dihydrodipicolinate Reductase, domain 2"/>
    <property type="match status" value="1"/>
</dbReference>
<comment type="caution">
    <text evidence="5">The sequence shown here is derived from an EMBL/GenBank/DDBJ whole genome shotgun (WGS) entry which is preliminary data.</text>
</comment>
<dbReference type="Gene3D" id="3.40.50.720">
    <property type="entry name" value="NAD(P)-binding Rossmann-like Domain"/>
    <property type="match status" value="1"/>
</dbReference>
<feature type="domain" description="Gfo/Idh/MocA-like oxidoreductase N-terminal" evidence="3">
    <location>
        <begin position="4"/>
        <end position="123"/>
    </location>
</feature>
<dbReference type="SUPFAM" id="SSF55347">
    <property type="entry name" value="Glyceraldehyde-3-phosphate dehydrogenase-like, C-terminal domain"/>
    <property type="match status" value="1"/>
</dbReference>
<keyword evidence="2 5" id="KW-0560">Oxidoreductase</keyword>
<evidence type="ECO:0000259" key="3">
    <source>
        <dbReference type="Pfam" id="PF01408"/>
    </source>
</evidence>
<accession>A0A399F8U3</accession>
<reference evidence="5 6" key="1">
    <citation type="submission" date="2018-08" db="EMBL/GenBank/DDBJ databases">
        <title>Meiothermus granaticius genome AF-68 sequencing project.</title>
        <authorList>
            <person name="Da Costa M.S."/>
            <person name="Albuquerque L."/>
            <person name="Raposo P."/>
            <person name="Froufe H.J.C."/>
            <person name="Barroso C.S."/>
            <person name="Egas C."/>
        </authorList>
    </citation>
    <scope>NUCLEOTIDE SEQUENCE [LARGE SCALE GENOMIC DNA]</scope>
    <source>
        <strain evidence="5 6">AF-68</strain>
    </source>
</reference>
<dbReference type="InterPro" id="IPR036291">
    <property type="entry name" value="NAD(P)-bd_dom_sf"/>
</dbReference>
<gene>
    <name evidence="5" type="primary">gfo</name>
    <name evidence="5" type="ORF">Mgrana_02765</name>
</gene>
<organism evidence="5 6">
    <name type="scientific">Meiothermus granaticius NBRC 107808</name>
    <dbReference type="NCBI Taxonomy" id="1227551"/>
    <lineage>
        <taxon>Bacteria</taxon>
        <taxon>Thermotogati</taxon>
        <taxon>Deinococcota</taxon>
        <taxon>Deinococci</taxon>
        <taxon>Thermales</taxon>
        <taxon>Thermaceae</taxon>
        <taxon>Meiothermus</taxon>
    </lineage>
</organism>
<dbReference type="GO" id="GO:0047061">
    <property type="term" value="F:glucose-fructose oxidoreductase activity"/>
    <property type="evidence" value="ECO:0007669"/>
    <property type="project" value="UniProtKB-EC"/>
</dbReference>
<protein>
    <submittedName>
        <fullName evidence="5">Glucose--fructose oxidoreductase</fullName>
        <ecNumber evidence="5">1.1.99.28</ecNumber>
    </submittedName>
</protein>
<evidence type="ECO:0000259" key="4">
    <source>
        <dbReference type="Pfam" id="PF22725"/>
    </source>
</evidence>
<sequence>MTKMNFGILGAARIAASALIPAIAKSSNAQVAAVAARDLGRAQRYAAEHGIPKAYGSYEEMLADPEVEAVYNPLPNSEHAPWSLRALEAGKHVLCEKPFTLNAAEAEAVDRAAKRAGKQVMEAFMYRFHPQIAQALELLHGGKIGELRLIRSSFSFALSRPEDIRWVAGLGGGALYDIGTYCVNVSRTFAGREPQAVWGIADLTGPNDPGGGGVDHSFLGWLDFGGVRASLDCSFRQAFRQQMELVGSAGTLTLLEPYVPNRNSKGQDQGHGRTAPSLVLNGEPVASVAADQYQLMVEHFVRAARGQEPLRYPAEEAVRQMRVLDALFQSAREGRTVRL</sequence>
<dbReference type="EC" id="1.1.99.28" evidence="5"/>
<dbReference type="AlphaFoldDB" id="A0A399F8U3"/>
<evidence type="ECO:0000313" key="6">
    <source>
        <dbReference type="Proteomes" id="UP000266178"/>
    </source>
</evidence>
<dbReference type="InterPro" id="IPR000683">
    <property type="entry name" value="Gfo/Idh/MocA-like_OxRdtase_N"/>
</dbReference>
<dbReference type="InterPro" id="IPR050984">
    <property type="entry name" value="Gfo/Idh/MocA_domain"/>
</dbReference>
<feature type="domain" description="GFO/IDH/MocA-like oxidoreductase" evidence="4">
    <location>
        <begin position="133"/>
        <end position="252"/>
    </location>
</feature>
<dbReference type="Pfam" id="PF22725">
    <property type="entry name" value="GFO_IDH_MocA_C3"/>
    <property type="match status" value="1"/>
</dbReference>
<dbReference type="PANTHER" id="PTHR22604:SF105">
    <property type="entry name" value="TRANS-1,2-DIHYDROBENZENE-1,2-DIOL DEHYDROGENASE"/>
    <property type="match status" value="1"/>
</dbReference>
<comment type="similarity">
    <text evidence="1">Belongs to the Gfo/Idh/MocA family.</text>
</comment>
<dbReference type="SUPFAM" id="SSF51735">
    <property type="entry name" value="NAD(P)-binding Rossmann-fold domains"/>
    <property type="match status" value="1"/>
</dbReference>
<dbReference type="GO" id="GO:0000166">
    <property type="term" value="F:nucleotide binding"/>
    <property type="evidence" value="ECO:0007669"/>
    <property type="project" value="InterPro"/>
</dbReference>
<dbReference type="OrthoDB" id="9783105at2"/>